<dbReference type="OrthoDB" id="9768696at2"/>
<feature type="domain" description="Carboxyltransferase" evidence="4">
    <location>
        <begin position="39"/>
        <end position="299"/>
    </location>
</feature>
<dbReference type="SMART" id="SM00797">
    <property type="entry name" value="AHS2"/>
    <property type="match status" value="1"/>
</dbReference>
<dbReference type="PANTHER" id="PTHR43309">
    <property type="entry name" value="5-OXOPROLINASE SUBUNIT C"/>
    <property type="match status" value="1"/>
</dbReference>
<proteinExistence type="predicted"/>
<keyword evidence="3" id="KW-0067">ATP-binding</keyword>
<dbReference type="KEGG" id="ail:FLP10_12360"/>
<keyword evidence="2" id="KW-0378">Hydrolase</keyword>
<protein>
    <submittedName>
        <fullName evidence="5">Biotin-dependent carboxyltransferase family protein</fullName>
    </submittedName>
</protein>
<accession>A0A5C1YHR2</accession>
<dbReference type="GO" id="GO:0016787">
    <property type="term" value="F:hydrolase activity"/>
    <property type="evidence" value="ECO:0007669"/>
    <property type="project" value="UniProtKB-KW"/>
</dbReference>
<dbReference type="GO" id="GO:0016740">
    <property type="term" value="F:transferase activity"/>
    <property type="evidence" value="ECO:0007669"/>
    <property type="project" value="UniProtKB-KW"/>
</dbReference>
<organism evidence="5 6">
    <name type="scientific">Agromyces intestinalis</name>
    <dbReference type="NCBI Taxonomy" id="2592652"/>
    <lineage>
        <taxon>Bacteria</taxon>
        <taxon>Bacillati</taxon>
        <taxon>Actinomycetota</taxon>
        <taxon>Actinomycetes</taxon>
        <taxon>Micrococcales</taxon>
        <taxon>Microbacteriaceae</taxon>
        <taxon>Agromyces</taxon>
    </lineage>
</organism>
<dbReference type="PANTHER" id="PTHR43309:SF3">
    <property type="entry name" value="5-OXOPROLINASE SUBUNIT C"/>
    <property type="match status" value="1"/>
</dbReference>
<evidence type="ECO:0000256" key="1">
    <source>
        <dbReference type="ARBA" id="ARBA00022741"/>
    </source>
</evidence>
<sequence length="299" mass="30718">MSAASGLEATSATEAPALEVLEPGPLALVEDLGRPGFAHLGVAPSGALDRGALAFANRLVGKPADAAGLELLGGGFRARFTASRWFAVTGAWGAVRLDGRRIAPDAAAHADAGSILELGTPERGLRWYLAVRGGLDEQPVLGSRSTDTLAGLGPRPVAAGRVLRFGAEPEASVPAFDGAGAPPPDGPVTLALRPGPRAEWFTDASRQALFDATWRCSPAADRVGVRLDGVPIERRVDGELPSEGTVPGSIQVPPSGLPVILLADRPVTGGYPVIAVVAEASLDAVAQLRPGQPVRFRHA</sequence>
<dbReference type="SUPFAM" id="SSF50891">
    <property type="entry name" value="Cyclophilin-like"/>
    <property type="match status" value="1"/>
</dbReference>
<evidence type="ECO:0000313" key="5">
    <source>
        <dbReference type="EMBL" id="QEO15115.1"/>
    </source>
</evidence>
<keyword evidence="6" id="KW-1185">Reference proteome</keyword>
<dbReference type="AlphaFoldDB" id="A0A5C1YHR2"/>
<evidence type="ECO:0000259" key="4">
    <source>
        <dbReference type="SMART" id="SM00797"/>
    </source>
</evidence>
<keyword evidence="1" id="KW-0547">Nucleotide-binding</keyword>
<name>A0A5C1YHR2_9MICO</name>
<evidence type="ECO:0000313" key="6">
    <source>
        <dbReference type="Proteomes" id="UP000324678"/>
    </source>
</evidence>
<evidence type="ECO:0000256" key="3">
    <source>
        <dbReference type="ARBA" id="ARBA00022840"/>
    </source>
</evidence>
<gene>
    <name evidence="5" type="ORF">FLP10_12360</name>
</gene>
<dbReference type="NCBIfam" id="TIGR00724">
    <property type="entry name" value="urea_amlyse_rel"/>
    <property type="match status" value="1"/>
</dbReference>
<dbReference type="Proteomes" id="UP000324678">
    <property type="component" value="Chromosome"/>
</dbReference>
<dbReference type="Gene3D" id="2.40.100.10">
    <property type="entry name" value="Cyclophilin-like"/>
    <property type="match status" value="1"/>
</dbReference>
<dbReference type="GO" id="GO:0005524">
    <property type="term" value="F:ATP binding"/>
    <property type="evidence" value="ECO:0007669"/>
    <property type="project" value="UniProtKB-KW"/>
</dbReference>
<dbReference type="InterPro" id="IPR029000">
    <property type="entry name" value="Cyclophilin-like_dom_sf"/>
</dbReference>
<dbReference type="RefSeq" id="WP_149161133.1">
    <property type="nucleotide sequence ID" value="NZ_CP043505.1"/>
</dbReference>
<dbReference type="EMBL" id="CP043505">
    <property type="protein sequence ID" value="QEO15115.1"/>
    <property type="molecule type" value="Genomic_DNA"/>
</dbReference>
<reference evidence="5 6" key="1">
    <citation type="submission" date="2019-09" db="EMBL/GenBank/DDBJ databases">
        <title>Genome sequencing of strain KACC 19306.</title>
        <authorList>
            <person name="Heo J."/>
            <person name="Kim S.-J."/>
            <person name="Kim J.-S."/>
            <person name="Hong S.-B."/>
            <person name="Kwon S.-W."/>
        </authorList>
    </citation>
    <scope>NUCLEOTIDE SEQUENCE [LARGE SCALE GENOMIC DNA]</scope>
    <source>
        <strain evidence="5 6">KACC 19306</strain>
    </source>
</reference>
<dbReference type="InterPro" id="IPR052708">
    <property type="entry name" value="PxpC"/>
</dbReference>
<evidence type="ECO:0000256" key="2">
    <source>
        <dbReference type="ARBA" id="ARBA00022801"/>
    </source>
</evidence>
<keyword evidence="5" id="KW-0808">Transferase</keyword>
<dbReference type="InterPro" id="IPR003778">
    <property type="entry name" value="CT_A_B"/>
</dbReference>
<dbReference type="Pfam" id="PF02626">
    <property type="entry name" value="CT_A_B"/>
    <property type="match status" value="1"/>
</dbReference>